<dbReference type="InterPro" id="IPR026682">
    <property type="entry name" value="AKT1S1"/>
</dbReference>
<name>A0ABN8ITN7_9NEOP</name>
<reference evidence="2" key="1">
    <citation type="submission" date="2022-03" db="EMBL/GenBank/DDBJ databases">
        <authorList>
            <person name="Martin H S."/>
        </authorList>
    </citation>
    <scope>NUCLEOTIDE SEQUENCE</scope>
</reference>
<sequence length="372" mass="41904">MALCVCKCLNVTLESEKIEDNIDIGKLELSAAEQRDIFFSEKLMSCPINSIKIHVAQQALIGHRPIDHWMIESCLACGQVTHAISNDRSTILICKSIQTTLERVNNLKKSTNFSPVFNLLVPEITNDIEMKENVDTNNVLIKNNSVSPPSLQAIGTLSKQLNQTLQSQLEAVEETVRQFRDQKYAEFEAYREKAHREHKILSSIVSKARHNIEDGVWQMDSNSVNGPPSPLLPPQQRRRLSSIKDSNKITQNIVKSNTQLSHEEDSLDAEDIFDLDGMDSRHNMISDQDDYDSDQGSNDEGIHISRPRGVVPANIARSLPINVPNFPIERTPVKEMDDYDEPQDIAASIKALARSVHGDVYELPRPRFSTQI</sequence>
<evidence type="ECO:0000313" key="2">
    <source>
        <dbReference type="EMBL" id="CAH2063400.1"/>
    </source>
</evidence>
<dbReference type="PANTHER" id="PTHR21844">
    <property type="entry name" value="AKT1 SUBSTRATE 1 PROTEIN"/>
    <property type="match status" value="1"/>
</dbReference>
<feature type="non-terminal residue" evidence="2">
    <location>
        <position position="1"/>
    </location>
</feature>
<keyword evidence="3" id="KW-1185">Reference proteome</keyword>
<evidence type="ECO:0000313" key="3">
    <source>
        <dbReference type="Proteomes" id="UP000837857"/>
    </source>
</evidence>
<evidence type="ECO:0000256" key="1">
    <source>
        <dbReference type="SAM" id="MobiDB-lite"/>
    </source>
</evidence>
<proteinExistence type="predicted"/>
<dbReference type="EMBL" id="OW152815">
    <property type="protein sequence ID" value="CAH2063400.1"/>
    <property type="molecule type" value="Genomic_DNA"/>
</dbReference>
<protein>
    <submittedName>
        <fullName evidence="2">Uncharacterized protein</fullName>
    </submittedName>
</protein>
<accession>A0ABN8ITN7</accession>
<organism evidence="2 3">
    <name type="scientific">Iphiclides podalirius</name>
    <name type="common">scarce swallowtail</name>
    <dbReference type="NCBI Taxonomy" id="110791"/>
    <lineage>
        <taxon>Eukaryota</taxon>
        <taxon>Metazoa</taxon>
        <taxon>Ecdysozoa</taxon>
        <taxon>Arthropoda</taxon>
        <taxon>Hexapoda</taxon>
        <taxon>Insecta</taxon>
        <taxon>Pterygota</taxon>
        <taxon>Neoptera</taxon>
        <taxon>Endopterygota</taxon>
        <taxon>Lepidoptera</taxon>
        <taxon>Glossata</taxon>
        <taxon>Ditrysia</taxon>
        <taxon>Papilionoidea</taxon>
        <taxon>Papilionidae</taxon>
        <taxon>Papilioninae</taxon>
        <taxon>Iphiclides</taxon>
    </lineage>
</organism>
<feature type="region of interest" description="Disordered" evidence="1">
    <location>
        <begin position="279"/>
        <end position="305"/>
    </location>
</feature>
<gene>
    <name evidence="2" type="ORF">IPOD504_LOCUS12505</name>
</gene>
<dbReference type="Proteomes" id="UP000837857">
    <property type="component" value="Chromosome 3"/>
</dbReference>
<dbReference type="PANTHER" id="PTHR21844:SF2">
    <property type="entry name" value="PROLINE-RICH AKT1 SUBSTRATE 1"/>
    <property type="match status" value="1"/>
</dbReference>